<dbReference type="GO" id="GO:0008643">
    <property type="term" value="P:carbohydrate transport"/>
    <property type="evidence" value="ECO:0007669"/>
    <property type="project" value="InterPro"/>
</dbReference>
<keyword evidence="6 7" id="KW-0472">Membrane</keyword>
<dbReference type="Gene3D" id="1.20.1250.20">
    <property type="entry name" value="MFS general substrate transporter like domains"/>
    <property type="match status" value="1"/>
</dbReference>
<keyword evidence="5 7" id="KW-1133">Transmembrane helix</keyword>
<keyword evidence="9" id="KW-1185">Reference proteome</keyword>
<evidence type="ECO:0000256" key="4">
    <source>
        <dbReference type="ARBA" id="ARBA00022692"/>
    </source>
</evidence>
<feature type="transmembrane region" description="Helical" evidence="7">
    <location>
        <begin position="288"/>
        <end position="308"/>
    </location>
</feature>
<feature type="transmembrane region" description="Helical" evidence="7">
    <location>
        <begin position="433"/>
        <end position="456"/>
    </location>
</feature>
<dbReference type="InterPro" id="IPR018043">
    <property type="entry name" value="Na/Gal_symport_CS"/>
</dbReference>
<dbReference type="PROSITE" id="PS00872">
    <property type="entry name" value="NA_GALACTOSIDE_SYMP"/>
    <property type="match status" value="1"/>
</dbReference>
<comment type="similarity">
    <text evidence="2">Belongs to the sodium:galactoside symporter (TC 2.A.2) family.</text>
</comment>
<dbReference type="PANTHER" id="PTHR11328">
    <property type="entry name" value="MAJOR FACILITATOR SUPERFAMILY DOMAIN-CONTAINING PROTEIN"/>
    <property type="match status" value="1"/>
</dbReference>
<dbReference type="EMBL" id="LBIC01000018">
    <property type="protein sequence ID" value="KKW89704.1"/>
    <property type="molecule type" value="Genomic_DNA"/>
</dbReference>
<evidence type="ECO:0000256" key="7">
    <source>
        <dbReference type="SAM" id="Phobius"/>
    </source>
</evidence>
<feature type="transmembrane region" description="Helical" evidence="7">
    <location>
        <begin position="343"/>
        <end position="367"/>
    </location>
</feature>
<dbReference type="PATRIC" id="fig|56193.3.peg.5046"/>
<gene>
    <name evidence="8" type="ORF">YP76_23940</name>
</gene>
<feature type="transmembrane region" description="Helical" evidence="7">
    <location>
        <begin position="192"/>
        <end position="214"/>
    </location>
</feature>
<comment type="subcellular location">
    <subcellularLocation>
        <location evidence="1">Cell membrane</location>
        <topology evidence="1">Multi-pass membrane protein</topology>
    </subcellularLocation>
</comment>
<evidence type="ECO:0000256" key="2">
    <source>
        <dbReference type="ARBA" id="ARBA00009617"/>
    </source>
</evidence>
<feature type="transmembrane region" description="Helical" evidence="7">
    <location>
        <begin position="315"/>
        <end position="337"/>
    </location>
</feature>
<dbReference type="GO" id="GO:0005886">
    <property type="term" value="C:plasma membrane"/>
    <property type="evidence" value="ECO:0007669"/>
    <property type="project" value="UniProtKB-SubCell"/>
</dbReference>
<dbReference type="AlphaFoldDB" id="A0A0M3AME6"/>
<keyword evidence="3" id="KW-1003">Cell membrane</keyword>
<name>A0A0M3AME6_9SPHN</name>
<organism evidence="8 9">
    <name type="scientific">Sphingobium chungbukense</name>
    <dbReference type="NCBI Taxonomy" id="56193"/>
    <lineage>
        <taxon>Bacteria</taxon>
        <taxon>Pseudomonadati</taxon>
        <taxon>Pseudomonadota</taxon>
        <taxon>Alphaproteobacteria</taxon>
        <taxon>Sphingomonadales</taxon>
        <taxon>Sphingomonadaceae</taxon>
        <taxon>Sphingobium</taxon>
    </lineage>
</organism>
<evidence type="ECO:0000256" key="5">
    <source>
        <dbReference type="ARBA" id="ARBA00022989"/>
    </source>
</evidence>
<reference evidence="8 9" key="1">
    <citation type="submission" date="2015-04" db="EMBL/GenBank/DDBJ databases">
        <title>Genome sequence of aromatic hydrocarbons-degrading Sphingobium chungbukense DJ77.</title>
        <authorList>
            <person name="Kim Y.-C."/>
            <person name="Chae J.-C."/>
        </authorList>
    </citation>
    <scope>NUCLEOTIDE SEQUENCE [LARGE SCALE GENOMIC DNA]</scope>
    <source>
        <strain evidence="8 9">DJ77</strain>
    </source>
</reference>
<dbReference type="InterPro" id="IPR036259">
    <property type="entry name" value="MFS_trans_sf"/>
</dbReference>
<feature type="transmembrane region" description="Helical" evidence="7">
    <location>
        <begin position="388"/>
        <end position="413"/>
    </location>
</feature>
<feature type="transmembrane region" description="Helical" evidence="7">
    <location>
        <begin position="248"/>
        <end position="268"/>
    </location>
</feature>
<evidence type="ECO:0000256" key="3">
    <source>
        <dbReference type="ARBA" id="ARBA00022475"/>
    </source>
</evidence>
<dbReference type="SUPFAM" id="SSF103473">
    <property type="entry name" value="MFS general substrate transporter"/>
    <property type="match status" value="1"/>
</dbReference>
<dbReference type="PANTHER" id="PTHR11328:SF28">
    <property type="entry name" value="MAJOR FACILITATOR SUPERFAMILY DOMAIN-CONTAINING PROTEIN 12"/>
    <property type="match status" value="1"/>
</dbReference>
<dbReference type="InterPro" id="IPR039672">
    <property type="entry name" value="MFS_2"/>
</dbReference>
<feature type="transmembrane region" description="Helical" evidence="7">
    <location>
        <begin position="90"/>
        <end position="111"/>
    </location>
</feature>
<evidence type="ECO:0000313" key="8">
    <source>
        <dbReference type="EMBL" id="KKW89704.1"/>
    </source>
</evidence>
<keyword evidence="4 7" id="KW-0812">Transmembrane</keyword>
<proteinExistence type="inferred from homology"/>
<evidence type="ECO:0000256" key="6">
    <source>
        <dbReference type="ARBA" id="ARBA00023136"/>
    </source>
</evidence>
<dbReference type="GO" id="GO:0015293">
    <property type="term" value="F:symporter activity"/>
    <property type="evidence" value="ECO:0007669"/>
    <property type="project" value="InterPro"/>
</dbReference>
<feature type="transmembrane region" description="Helical" evidence="7">
    <location>
        <begin position="50"/>
        <end position="69"/>
    </location>
</feature>
<dbReference type="Proteomes" id="UP000033874">
    <property type="component" value="Unassembled WGS sequence"/>
</dbReference>
<evidence type="ECO:0000256" key="1">
    <source>
        <dbReference type="ARBA" id="ARBA00004651"/>
    </source>
</evidence>
<evidence type="ECO:0008006" key="10">
    <source>
        <dbReference type="Google" id="ProtNLM"/>
    </source>
</evidence>
<dbReference type="STRING" id="56193.YP76_23940"/>
<accession>A0A0M3AME6</accession>
<comment type="caution">
    <text evidence="8">The sequence shown here is derived from an EMBL/GenBank/DDBJ whole genome shotgun (WGS) entry which is preliminary data.</text>
</comment>
<dbReference type="Pfam" id="PF13347">
    <property type="entry name" value="MFS_2"/>
    <property type="match status" value="1"/>
</dbReference>
<feature type="transmembrane region" description="Helical" evidence="7">
    <location>
        <begin position="158"/>
        <end position="180"/>
    </location>
</feature>
<feature type="transmembrane region" description="Helical" evidence="7">
    <location>
        <begin position="117"/>
        <end position="137"/>
    </location>
</feature>
<sequence length="486" mass="52389">MSQEGQKLERSQRIPIRTKLLFGSGQGVEVSATFVANTFLLFYLTNVAGFSPAMAGLIIFLSLVVDAIADPCIGSLSDRTRSKWGRRLPYMIAGLPLVCAASIGLFALPLFGGTFAGMALALSLNIALRIGTSLFALPYAALTAELTSDYDERSSVTVYRMIFGFVGTVLTIAPAFGYIFATQAAYSSRTAYLLLGLLLSSVVLVMGLICILGVRRAVRTSPMEHLPRAATSKSMLADLRDLARNPTFLFLFCASLIALTTAGSMNALNLYAYSYFWKLPASLNQIPLLSFQAGLLLGIPATAMLLKWREKREVVILGVWIIALSQITAVLIAYFFFRPFPNTIAIIILSVASAIFGACNSLFFIAFTSQIADAVDEHELKFSQRCEALFFSSLVFAAKAATGIGSLIAGMILTLVGLKTSTGSVAQLPEDSATLLGLIWGGGHAIAFCFILPFAFGNRLSRRRHEQILQTLARRRSGTQDMAAAA</sequence>
<feature type="transmembrane region" description="Helical" evidence="7">
    <location>
        <begin position="20"/>
        <end position="44"/>
    </location>
</feature>
<evidence type="ECO:0000313" key="9">
    <source>
        <dbReference type="Proteomes" id="UP000033874"/>
    </source>
</evidence>
<dbReference type="GO" id="GO:0006814">
    <property type="term" value="P:sodium ion transport"/>
    <property type="evidence" value="ECO:0007669"/>
    <property type="project" value="InterPro"/>
</dbReference>
<protein>
    <recommendedName>
        <fullName evidence="10">Sugar transporter</fullName>
    </recommendedName>
</protein>